<dbReference type="InterPro" id="IPR000719">
    <property type="entry name" value="Prot_kinase_dom"/>
</dbReference>
<evidence type="ECO:0000256" key="12">
    <source>
        <dbReference type="PROSITE-ProRule" id="PRU10141"/>
    </source>
</evidence>
<dbReference type="PANTHER" id="PTHR24055">
    <property type="entry name" value="MITOGEN-ACTIVATED PROTEIN KINASE"/>
    <property type="match status" value="1"/>
</dbReference>
<dbReference type="SUPFAM" id="SSF56112">
    <property type="entry name" value="Protein kinase-like (PK-like)"/>
    <property type="match status" value="1"/>
</dbReference>
<dbReference type="Pfam" id="PF00069">
    <property type="entry name" value="Pkinase"/>
    <property type="match status" value="1"/>
</dbReference>
<evidence type="ECO:0000256" key="3">
    <source>
        <dbReference type="ARBA" id="ARBA00022679"/>
    </source>
</evidence>
<evidence type="ECO:0000313" key="16">
    <source>
        <dbReference type="RefSeq" id="XP_020850967.1"/>
    </source>
</evidence>
<dbReference type="GO" id="GO:0005524">
    <property type="term" value="F:ATP binding"/>
    <property type="evidence" value="ECO:0007669"/>
    <property type="project" value="UniProtKB-UniRule"/>
</dbReference>
<dbReference type="CDD" id="cd07852">
    <property type="entry name" value="STKc_MAPK15-like"/>
    <property type="match status" value="1"/>
</dbReference>
<dbReference type="Gene3D" id="3.30.200.20">
    <property type="entry name" value="Phosphorylase Kinase, domain 1"/>
    <property type="match status" value="1"/>
</dbReference>
<dbReference type="KEGG" id="pcw:110214399"/>
<evidence type="ECO:0000259" key="14">
    <source>
        <dbReference type="PROSITE" id="PS50011"/>
    </source>
</evidence>
<evidence type="ECO:0000256" key="13">
    <source>
        <dbReference type="SAM" id="MobiDB-lite"/>
    </source>
</evidence>
<evidence type="ECO:0000256" key="1">
    <source>
        <dbReference type="ARBA" id="ARBA00012411"/>
    </source>
</evidence>
<comment type="catalytic activity">
    <reaction evidence="8">
        <text>L-threonyl-[protein] + ATP = O-phospho-L-threonyl-[protein] + ADP + H(+)</text>
        <dbReference type="Rhea" id="RHEA:46608"/>
        <dbReference type="Rhea" id="RHEA-COMP:11060"/>
        <dbReference type="Rhea" id="RHEA-COMP:11605"/>
        <dbReference type="ChEBI" id="CHEBI:15378"/>
        <dbReference type="ChEBI" id="CHEBI:30013"/>
        <dbReference type="ChEBI" id="CHEBI:30616"/>
        <dbReference type="ChEBI" id="CHEBI:61977"/>
        <dbReference type="ChEBI" id="CHEBI:456216"/>
        <dbReference type="EC" id="2.7.11.24"/>
    </reaction>
</comment>
<feature type="binding site" evidence="12">
    <location>
        <position position="44"/>
    </location>
    <ligand>
        <name>ATP</name>
        <dbReference type="ChEBI" id="CHEBI:30616"/>
    </ligand>
</feature>
<keyword evidence="2" id="KW-0723">Serine/threonine-protein kinase</keyword>
<dbReference type="Proteomes" id="UP000515140">
    <property type="component" value="Unplaced"/>
</dbReference>
<evidence type="ECO:0000256" key="6">
    <source>
        <dbReference type="ARBA" id="ARBA00022840"/>
    </source>
</evidence>
<dbReference type="RefSeq" id="XP_020850967.1">
    <property type="nucleotide sequence ID" value="XM_020995308.1"/>
</dbReference>
<accession>A0A6P5KZV7</accession>
<sequence>MSWAEVDEHVSQRYLIKRRLGKGAYGIVWKAADRRTGETVAIKKIFDAFRNKTDAQRTFREIMFLQEFDNHPNIIRLLNVIRAENDRDIYLVFESMDTDLHTVIRKGNLLKDIHKCYILYQLLRATKFIHSGNVIHRDQKPSNVLLDADCCVKLCDFGLARSLSQLHEEPGNPALTEYVATRWYRAPEILLSSHRYTQGVDMWSLGCILGEMLLGRPLFPGTSTLNQLELILAAIPAPNKEEFLAIGSDYNTSIFYRLGPRQLLTLDSRLPPTTPPEALDLLQRLLVFDPEKRLTADEALRHPYVRRFHCPAKEPALEYEVLLPIDDGVQLSVLEYRNRLYKMILERKANNGLQDLEIQREALGDLPRSSPVPLPSQKDPLLWNSTSELAQAPREPETSALRERRSQIPGPRPQSEPTPCHGTLGPRQGSAPSIRLQHRGFSGKRGQSFWGDARTLTGPPGEKPGLKSAMSAPSLAAQAAAAVTNQALTRKDSSLMGVMTSTNAKLVPRLPSGPTQDARALLRPARRMFQSSASQGTIGAARASLGGYSQAYGTICKSALYGLPLSHSSLHPLPHVPPS</sequence>
<evidence type="ECO:0000256" key="10">
    <source>
        <dbReference type="ARBA" id="ARBA00076120"/>
    </source>
</evidence>
<dbReference type="InterPro" id="IPR011009">
    <property type="entry name" value="Kinase-like_dom_sf"/>
</dbReference>
<gene>
    <name evidence="16" type="primary">MAPK15</name>
</gene>
<dbReference type="InterPro" id="IPR003527">
    <property type="entry name" value="MAP_kinase_CS"/>
</dbReference>
<dbReference type="FunCoup" id="A0A6P5KZV7">
    <property type="interactions" value="676"/>
</dbReference>
<evidence type="ECO:0000256" key="2">
    <source>
        <dbReference type="ARBA" id="ARBA00022527"/>
    </source>
</evidence>
<evidence type="ECO:0000256" key="11">
    <source>
        <dbReference type="ARBA" id="ARBA00076128"/>
    </source>
</evidence>
<dbReference type="InParanoid" id="A0A6P5KZV7"/>
<dbReference type="GeneID" id="110214399"/>
<comment type="catalytic activity">
    <reaction evidence="9">
        <text>L-seryl-[protein] + ATP = O-phospho-L-seryl-[protein] + ADP + H(+)</text>
        <dbReference type="Rhea" id="RHEA:17989"/>
        <dbReference type="Rhea" id="RHEA-COMP:9863"/>
        <dbReference type="Rhea" id="RHEA-COMP:11604"/>
        <dbReference type="ChEBI" id="CHEBI:15378"/>
        <dbReference type="ChEBI" id="CHEBI:29999"/>
        <dbReference type="ChEBI" id="CHEBI:30616"/>
        <dbReference type="ChEBI" id="CHEBI:83421"/>
        <dbReference type="ChEBI" id="CHEBI:456216"/>
        <dbReference type="EC" id="2.7.11.24"/>
    </reaction>
</comment>
<name>A0A6P5KZV7_PHACI</name>
<protein>
    <recommendedName>
        <fullName evidence="7">Mitogen-activated protein kinase 15</fullName>
        <ecNumber evidence="1">2.7.11.24</ecNumber>
    </recommendedName>
    <alternativeName>
        <fullName evidence="10">Extracellular signal-regulated kinase 7</fullName>
    </alternativeName>
    <alternativeName>
        <fullName evidence="11">Extracellular signal-regulated kinase 8</fullName>
    </alternativeName>
</protein>
<dbReference type="PROSITE" id="PS50011">
    <property type="entry name" value="PROTEIN_KINASE_DOM"/>
    <property type="match status" value="1"/>
</dbReference>
<feature type="domain" description="Protein kinase" evidence="14">
    <location>
        <begin position="14"/>
        <end position="305"/>
    </location>
</feature>
<keyword evidence="4 12" id="KW-0547">Nucleotide-binding</keyword>
<dbReference type="EC" id="2.7.11.24" evidence="1"/>
<dbReference type="InterPro" id="IPR017441">
    <property type="entry name" value="Protein_kinase_ATP_BS"/>
</dbReference>
<dbReference type="GO" id="GO:0004707">
    <property type="term" value="F:MAP kinase activity"/>
    <property type="evidence" value="ECO:0007669"/>
    <property type="project" value="UniProtKB-EC"/>
</dbReference>
<evidence type="ECO:0000313" key="15">
    <source>
        <dbReference type="Proteomes" id="UP000515140"/>
    </source>
</evidence>
<evidence type="ECO:0000256" key="8">
    <source>
        <dbReference type="ARBA" id="ARBA00047592"/>
    </source>
</evidence>
<keyword evidence="5 16" id="KW-0418">Kinase</keyword>
<keyword evidence="15" id="KW-1185">Reference proteome</keyword>
<reference evidence="16" key="1">
    <citation type="submission" date="2025-08" db="UniProtKB">
        <authorList>
            <consortium name="RefSeq"/>
        </authorList>
    </citation>
    <scope>IDENTIFICATION</scope>
    <source>
        <tissue evidence="16">Spleen</tissue>
    </source>
</reference>
<evidence type="ECO:0000256" key="5">
    <source>
        <dbReference type="ARBA" id="ARBA00022777"/>
    </source>
</evidence>
<evidence type="ECO:0000256" key="9">
    <source>
        <dbReference type="ARBA" id="ARBA00048312"/>
    </source>
</evidence>
<dbReference type="PROSITE" id="PS00107">
    <property type="entry name" value="PROTEIN_KINASE_ATP"/>
    <property type="match status" value="1"/>
</dbReference>
<dbReference type="FunFam" id="1.10.510.10:FF:000238">
    <property type="entry name" value="Mitogen-activated protein kinase"/>
    <property type="match status" value="1"/>
</dbReference>
<dbReference type="AlphaFoldDB" id="A0A6P5KZV7"/>
<keyword evidence="3" id="KW-0808">Transferase</keyword>
<evidence type="ECO:0000256" key="7">
    <source>
        <dbReference type="ARBA" id="ARBA00039797"/>
    </source>
</evidence>
<dbReference type="PROSITE" id="PS01351">
    <property type="entry name" value="MAPK"/>
    <property type="match status" value="1"/>
</dbReference>
<feature type="region of interest" description="Disordered" evidence="13">
    <location>
        <begin position="388"/>
        <end position="433"/>
    </location>
</feature>
<organism evidence="15 16">
    <name type="scientific">Phascolarctos cinereus</name>
    <name type="common">Koala</name>
    <dbReference type="NCBI Taxonomy" id="38626"/>
    <lineage>
        <taxon>Eukaryota</taxon>
        <taxon>Metazoa</taxon>
        <taxon>Chordata</taxon>
        <taxon>Craniata</taxon>
        <taxon>Vertebrata</taxon>
        <taxon>Euteleostomi</taxon>
        <taxon>Mammalia</taxon>
        <taxon>Metatheria</taxon>
        <taxon>Diprotodontia</taxon>
        <taxon>Phascolarctidae</taxon>
        <taxon>Phascolarctos</taxon>
    </lineage>
</organism>
<keyword evidence="6 12" id="KW-0067">ATP-binding</keyword>
<dbReference type="FunFam" id="3.30.200.20:FF:000166">
    <property type="entry name" value="Mitogen-activated protein kinase"/>
    <property type="match status" value="1"/>
</dbReference>
<dbReference type="Gene3D" id="1.10.510.10">
    <property type="entry name" value="Transferase(Phosphotransferase) domain 1"/>
    <property type="match status" value="1"/>
</dbReference>
<proteinExistence type="predicted"/>
<dbReference type="InterPro" id="IPR050117">
    <property type="entry name" value="MAPK"/>
</dbReference>
<dbReference type="OMA" id="PDQEWTR"/>
<dbReference type="CTD" id="225689"/>
<evidence type="ECO:0000256" key="4">
    <source>
        <dbReference type="ARBA" id="ARBA00022741"/>
    </source>
</evidence>
<feature type="compositionally biased region" description="Basic and acidic residues" evidence="13">
    <location>
        <begin position="394"/>
        <end position="406"/>
    </location>
</feature>